<dbReference type="InterPro" id="IPR036179">
    <property type="entry name" value="Ig-like_dom_sf"/>
</dbReference>
<dbReference type="InterPro" id="IPR013783">
    <property type="entry name" value="Ig-like_fold"/>
</dbReference>
<dbReference type="Gene3D" id="2.60.40.10">
    <property type="entry name" value="Immunoglobulins"/>
    <property type="match status" value="1"/>
</dbReference>
<keyword evidence="1" id="KW-0732">Signal</keyword>
<evidence type="ECO:0000259" key="4">
    <source>
        <dbReference type="PROSITE" id="PS50835"/>
    </source>
</evidence>
<dbReference type="PANTHER" id="PTHR23268">
    <property type="entry name" value="T-CELL RECEPTOR BETA CHAIN"/>
    <property type="match status" value="1"/>
</dbReference>
<reference evidence="5" key="3">
    <citation type="submission" date="2025-09" db="UniProtKB">
        <authorList>
            <consortium name="Ensembl"/>
        </authorList>
    </citation>
    <scope>IDENTIFICATION</scope>
    <source>
        <strain evidence="5">breed Abyssinian</strain>
    </source>
</reference>
<organism evidence="5 6">
    <name type="scientific">Felis catus</name>
    <name type="common">Cat</name>
    <name type="synonym">Felis silvestris catus</name>
    <dbReference type="NCBI Taxonomy" id="9685"/>
    <lineage>
        <taxon>Eukaryota</taxon>
        <taxon>Metazoa</taxon>
        <taxon>Chordata</taxon>
        <taxon>Craniata</taxon>
        <taxon>Vertebrata</taxon>
        <taxon>Euteleostomi</taxon>
        <taxon>Mammalia</taxon>
        <taxon>Eutheria</taxon>
        <taxon>Laurasiatheria</taxon>
        <taxon>Carnivora</taxon>
        <taxon>Feliformia</taxon>
        <taxon>Felidae</taxon>
        <taxon>Felinae</taxon>
        <taxon>Felis</taxon>
    </lineage>
</organism>
<name>A0ABI7Z4V1_FELCA</name>
<dbReference type="SUPFAM" id="SSF48726">
    <property type="entry name" value="Immunoglobulin"/>
    <property type="match status" value="1"/>
</dbReference>
<feature type="region of interest" description="Disordered" evidence="3">
    <location>
        <begin position="58"/>
        <end position="84"/>
    </location>
</feature>
<dbReference type="PROSITE" id="PS50835">
    <property type="entry name" value="IG_LIKE"/>
    <property type="match status" value="1"/>
</dbReference>
<keyword evidence="6" id="KW-1185">Reference proteome</keyword>
<reference evidence="5 6" key="1">
    <citation type="submission" date="2021-02" db="EMBL/GenBank/DDBJ databases">
        <title>Safari Cat Assemblies.</title>
        <authorList>
            <person name="Bredemeyer K.R."/>
            <person name="Murphy W.J."/>
        </authorList>
    </citation>
    <scope>NUCLEOTIDE SEQUENCE [LARGE SCALE GENOMIC DNA]</scope>
</reference>
<evidence type="ECO:0000256" key="2">
    <source>
        <dbReference type="ARBA" id="ARBA00022859"/>
    </source>
</evidence>
<keyword evidence="2" id="KW-0391">Immunity</keyword>
<dbReference type="InterPro" id="IPR050413">
    <property type="entry name" value="TCR_beta_variable"/>
</dbReference>
<evidence type="ECO:0000256" key="3">
    <source>
        <dbReference type="SAM" id="MobiDB-lite"/>
    </source>
</evidence>
<dbReference type="PANTHER" id="PTHR23268:SF92">
    <property type="entry name" value="T CELL RECEPTOR BETA VARIABLE 3-1"/>
    <property type="match status" value="1"/>
</dbReference>
<evidence type="ECO:0000313" key="6">
    <source>
        <dbReference type="Proteomes" id="UP000823872"/>
    </source>
</evidence>
<sequence>MTVSPVASHPSAQTAPSCTFTWPPYSQRTPPCISVRAARTQPRTANCSPCTNLLGAAGEPWGRPQLSSTSPVGPQTDRNPRPRRAGRFAGCSKAQFPAQTPTACGLALPGAGLCPRLSAGRKGSTSSSSCSFRSARGPGDSFRRRAALWPRRPCQASCQRVPFSACSFHPAPLDTAVSQTPKYLIAQMGTEKLLQCEQKLSHDAMYWYKQDSKKLLKIMFAYNNKELVHNETVPSRFSPKSPDKAHLNLRVRALETGDSAVYLCASSQHSVAESLPPCAQTPWPSQEAAEGAMS</sequence>
<evidence type="ECO:0000256" key="1">
    <source>
        <dbReference type="ARBA" id="ARBA00022729"/>
    </source>
</evidence>
<dbReference type="Pfam" id="PF07686">
    <property type="entry name" value="V-set"/>
    <property type="match status" value="1"/>
</dbReference>
<protein>
    <recommendedName>
        <fullName evidence="4">Ig-like domain-containing protein</fullName>
    </recommendedName>
</protein>
<feature type="region of interest" description="Disordered" evidence="3">
    <location>
        <begin position="274"/>
        <end position="294"/>
    </location>
</feature>
<evidence type="ECO:0000313" key="5">
    <source>
        <dbReference type="Ensembl" id="ENSFCTP00005042136.1"/>
    </source>
</evidence>
<feature type="region of interest" description="Disordered" evidence="3">
    <location>
        <begin position="1"/>
        <end position="20"/>
    </location>
</feature>
<feature type="compositionally biased region" description="Polar residues" evidence="3">
    <location>
        <begin position="65"/>
        <end position="77"/>
    </location>
</feature>
<dbReference type="InterPro" id="IPR007110">
    <property type="entry name" value="Ig-like_dom"/>
</dbReference>
<reference evidence="5" key="2">
    <citation type="submission" date="2025-08" db="UniProtKB">
        <authorList>
            <consortium name="Ensembl"/>
        </authorList>
    </citation>
    <scope>IDENTIFICATION</scope>
    <source>
        <strain evidence="5">breed Abyssinian</strain>
    </source>
</reference>
<dbReference type="GeneTree" id="ENSGT00940000164097"/>
<gene>
    <name evidence="5" type="primary">DBX2</name>
</gene>
<proteinExistence type="predicted"/>
<dbReference type="Ensembl" id="ENSFCTT00005057357.1">
    <property type="protein sequence ID" value="ENSFCTP00005042136.1"/>
    <property type="gene ID" value="ENSFCTG00005019964.1"/>
</dbReference>
<dbReference type="Proteomes" id="UP000823872">
    <property type="component" value="Chromosome A2"/>
</dbReference>
<feature type="domain" description="Ig-like" evidence="4">
    <location>
        <begin position="172"/>
        <end position="276"/>
    </location>
</feature>
<dbReference type="InterPro" id="IPR013106">
    <property type="entry name" value="Ig_V-set"/>
</dbReference>
<accession>A0ABI7Z4V1</accession>